<dbReference type="Gene3D" id="3.40.1280.10">
    <property type="match status" value="1"/>
</dbReference>
<keyword evidence="3" id="KW-0808">Transferase</keyword>
<gene>
    <name evidence="8" type="ORF">D6810_00150</name>
</gene>
<evidence type="ECO:0000313" key="8">
    <source>
        <dbReference type="EMBL" id="RMD77727.1"/>
    </source>
</evidence>
<name>A0A3M0Z229_9BACT</name>
<evidence type="ECO:0000256" key="4">
    <source>
        <dbReference type="ARBA" id="ARBA00022691"/>
    </source>
</evidence>
<reference evidence="8 9" key="1">
    <citation type="submission" date="2018-10" db="EMBL/GenBank/DDBJ databases">
        <title>Thermophilic Lithotrophy and Phototrophy in an Intertidal, Iron-rich, Geothermal Spring.</title>
        <authorList>
            <person name="Ward L.M."/>
            <person name="Idei A."/>
            <person name="Nakagawa M."/>
            <person name="Ueno Y."/>
            <person name="Fischer W."/>
            <person name="Mcglynn S.E."/>
        </authorList>
    </citation>
    <scope>NUCLEOTIDE SEQUENCE [LARGE SCALE GENOMIC DNA]</scope>
    <source>
        <strain evidence="8">J137</strain>
    </source>
</reference>
<evidence type="ECO:0000256" key="3">
    <source>
        <dbReference type="ARBA" id="ARBA00022679"/>
    </source>
</evidence>
<dbReference type="GO" id="GO:0002938">
    <property type="term" value="P:tRNA guanine ribose methylation"/>
    <property type="evidence" value="ECO:0007669"/>
    <property type="project" value="TreeGrafter"/>
</dbReference>
<dbReference type="GO" id="GO:0000049">
    <property type="term" value="F:tRNA binding"/>
    <property type="evidence" value="ECO:0007669"/>
    <property type="project" value="UniProtKB-KW"/>
</dbReference>
<dbReference type="InterPro" id="IPR029026">
    <property type="entry name" value="tRNA_m1G_MTases_N"/>
</dbReference>
<keyword evidence="2" id="KW-0489">Methyltransferase</keyword>
<dbReference type="InterPro" id="IPR001537">
    <property type="entry name" value="SpoU_MeTrfase"/>
</dbReference>
<dbReference type="SUPFAM" id="SSF75217">
    <property type="entry name" value="alpha/beta knot"/>
    <property type="match status" value="1"/>
</dbReference>
<evidence type="ECO:0000256" key="5">
    <source>
        <dbReference type="ARBA" id="ARBA00022694"/>
    </source>
</evidence>
<dbReference type="EMBL" id="RFKV01000005">
    <property type="protein sequence ID" value="RMD77727.1"/>
    <property type="molecule type" value="Genomic_DNA"/>
</dbReference>
<feature type="domain" description="tRNA/rRNA methyltransferase SpoU type" evidence="7">
    <location>
        <begin position="13"/>
        <end position="65"/>
    </location>
</feature>
<dbReference type="PANTHER" id="PTHR43453">
    <property type="entry name" value="RRNA METHYLASE-LIKE"/>
    <property type="match status" value="1"/>
</dbReference>
<dbReference type="GO" id="GO:0008173">
    <property type="term" value="F:RNA methyltransferase activity"/>
    <property type="evidence" value="ECO:0007669"/>
    <property type="project" value="InterPro"/>
</dbReference>
<keyword evidence="4" id="KW-0949">S-adenosyl-L-methionine</keyword>
<evidence type="ECO:0000256" key="1">
    <source>
        <dbReference type="ARBA" id="ARBA00022555"/>
    </source>
</evidence>
<evidence type="ECO:0000256" key="6">
    <source>
        <dbReference type="ARBA" id="ARBA00022884"/>
    </source>
</evidence>
<accession>A0A3M0Z229</accession>
<dbReference type="InterPro" id="IPR033671">
    <property type="entry name" value="TrmH"/>
</dbReference>
<dbReference type="Proteomes" id="UP000269410">
    <property type="component" value="Unassembled WGS sequence"/>
</dbReference>
<evidence type="ECO:0000313" key="9">
    <source>
        <dbReference type="Proteomes" id="UP000269410"/>
    </source>
</evidence>
<comment type="caution">
    <text evidence="8">The sequence shown here is derived from an EMBL/GenBank/DDBJ whole genome shotgun (WGS) entry which is preliminary data.</text>
</comment>
<dbReference type="PANTHER" id="PTHR43453:SF1">
    <property type="entry name" value="TRNA_RRNA METHYLTRANSFERASE SPOU TYPE DOMAIN-CONTAINING PROTEIN"/>
    <property type="match status" value="1"/>
</dbReference>
<keyword evidence="6" id="KW-0694">RNA-binding</keyword>
<organism evidence="8 9">
    <name type="scientific">Candidatus Dojkabacteria bacterium</name>
    <dbReference type="NCBI Taxonomy" id="2099670"/>
    <lineage>
        <taxon>Bacteria</taxon>
        <taxon>Candidatus Dojkabacteria</taxon>
    </lineage>
</organism>
<dbReference type="InterPro" id="IPR029028">
    <property type="entry name" value="Alpha/beta_knot_MTases"/>
</dbReference>
<dbReference type="AlphaFoldDB" id="A0A3M0Z229"/>
<evidence type="ECO:0000256" key="2">
    <source>
        <dbReference type="ARBA" id="ARBA00022603"/>
    </source>
</evidence>
<evidence type="ECO:0000259" key="7">
    <source>
        <dbReference type="Pfam" id="PF00588"/>
    </source>
</evidence>
<protein>
    <recommendedName>
        <fullName evidence="7">tRNA/rRNA methyltransferase SpoU type domain-containing protein</fullName>
    </recommendedName>
</protein>
<keyword evidence="1" id="KW-0820">tRNA-binding</keyword>
<dbReference type="Pfam" id="PF00588">
    <property type="entry name" value="SpoU_methylase"/>
    <property type="match status" value="1"/>
</dbReference>
<proteinExistence type="predicted"/>
<keyword evidence="5" id="KW-0819">tRNA processing</keyword>
<sequence length="81" mass="9214">MGLREFTEILKKEYRHIKDLYIVFGNEITGVSKQFLEFSSYVVELPMLGKKNSLNVSCAAAIVLYYLILSLDDAKTKSDFG</sequence>